<dbReference type="Proteomes" id="UP000887565">
    <property type="component" value="Unplaced"/>
</dbReference>
<feature type="region of interest" description="Disordered" evidence="1">
    <location>
        <begin position="149"/>
        <end position="208"/>
    </location>
</feature>
<feature type="region of interest" description="Disordered" evidence="1">
    <location>
        <begin position="52"/>
        <end position="75"/>
    </location>
</feature>
<dbReference type="AlphaFoldDB" id="A0A915HLS1"/>
<name>A0A915HLS1_ROMCU</name>
<sequence>MGLSVNDEDDSDDSRPGSPALRCAFINRPPLGPFFSPLSLLDPMNPYLLPSPLTNLVAPGPPPHPKTCSSSKKRRFNVDSLLAAEDEKTPSPPPQSSSPAIVVPTSVLPCSAHSLPTSMPFLPAGLFGAGSRIGCWPFGLWPPNQFAVSPMNGPQSPPASCSSSSPPSSNGESPKQQQQPPAANDAVVDQASDNASQISEGRSSPNAAQWQVAMKALDEVMGLSREWGALKVAALRMGVMKADV</sequence>
<evidence type="ECO:0000313" key="3">
    <source>
        <dbReference type="WBParaSite" id="nRc.2.0.1.t02292-RA"/>
    </source>
</evidence>
<accession>A0A915HLS1</accession>
<feature type="region of interest" description="Disordered" evidence="1">
    <location>
        <begin position="1"/>
        <end position="21"/>
    </location>
</feature>
<evidence type="ECO:0000313" key="2">
    <source>
        <dbReference type="Proteomes" id="UP000887565"/>
    </source>
</evidence>
<dbReference type="WBParaSite" id="nRc.2.0.1.t02292-RA">
    <property type="protein sequence ID" value="nRc.2.0.1.t02292-RA"/>
    <property type="gene ID" value="nRc.2.0.1.g02292"/>
</dbReference>
<feature type="compositionally biased region" description="Acidic residues" evidence="1">
    <location>
        <begin position="1"/>
        <end position="12"/>
    </location>
</feature>
<keyword evidence="2" id="KW-1185">Reference proteome</keyword>
<protein>
    <submittedName>
        <fullName evidence="3">Uncharacterized protein</fullName>
    </submittedName>
</protein>
<proteinExistence type="predicted"/>
<evidence type="ECO:0000256" key="1">
    <source>
        <dbReference type="SAM" id="MobiDB-lite"/>
    </source>
</evidence>
<feature type="compositionally biased region" description="Polar residues" evidence="1">
    <location>
        <begin position="191"/>
        <end position="208"/>
    </location>
</feature>
<reference evidence="3" key="1">
    <citation type="submission" date="2022-11" db="UniProtKB">
        <authorList>
            <consortium name="WormBaseParasite"/>
        </authorList>
    </citation>
    <scope>IDENTIFICATION</scope>
</reference>
<organism evidence="2 3">
    <name type="scientific">Romanomermis culicivorax</name>
    <name type="common">Nematode worm</name>
    <dbReference type="NCBI Taxonomy" id="13658"/>
    <lineage>
        <taxon>Eukaryota</taxon>
        <taxon>Metazoa</taxon>
        <taxon>Ecdysozoa</taxon>
        <taxon>Nematoda</taxon>
        <taxon>Enoplea</taxon>
        <taxon>Dorylaimia</taxon>
        <taxon>Mermithida</taxon>
        <taxon>Mermithoidea</taxon>
        <taxon>Mermithidae</taxon>
        <taxon>Romanomermis</taxon>
    </lineage>
</organism>
<feature type="compositionally biased region" description="Low complexity" evidence="1">
    <location>
        <begin position="158"/>
        <end position="174"/>
    </location>
</feature>